<dbReference type="Proteomes" id="UP000492820">
    <property type="component" value="Unassembled WGS sequence"/>
</dbReference>
<reference evidence="1" key="2">
    <citation type="submission" date="2014-06" db="EMBL/GenBank/DDBJ databases">
        <authorList>
            <person name="Aslett M."/>
        </authorList>
    </citation>
    <scope>NUCLEOTIDE SEQUENCE</scope>
</reference>
<evidence type="ECO:0000313" key="3">
    <source>
        <dbReference type="WBParaSite" id="EgrG_000676900"/>
    </source>
</evidence>
<dbReference type="WBParaSite" id="EgrG_000676900">
    <property type="protein sequence ID" value="EgrG_000676900"/>
    <property type="gene ID" value="EgrG_000676900"/>
</dbReference>
<evidence type="ECO:0000313" key="2">
    <source>
        <dbReference type="Proteomes" id="UP000492820"/>
    </source>
</evidence>
<dbReference type="EMBL" id="LK028578">
    <property type="protein sequence ID" value="CDS18918.1"/>
    <property type="molecule type" value="Genomic_DNA"/>
</dbReference>
<gene>
    <name evidence="1" type="ORF">EgrG_000676900</name>
</gene>
<evidence type="ECO:0000313" key="1">
    <source>
        <dbReference type="EMBL" id="CDS18918.1"/>
    </source>
</evidence>
<accession>A0A068WMM1</accession>
<organism evidence="1">
    <name type="scientific">Echinococcus granulosus</name>
    <name type="common">Hydatid tapeworm</name>
    <dbReference type="NCBI Taxonomy" id="6210"/>
    <lineage>
        <taxon>Eukaryota</taxon>
        <taxon>Metazoa</taxon>
        <taxon>Spiralia</taxon>
        <taxon>Lophotrochozoa</taxon>
        <taxon>Platyhelminthes</taxon>
        <taxon>Cestoda</taxon>
        <taxon>Eucestoda</taxon>
        <taxon>Cyclophyllidea</taxon>
        <taxon>Taeniidae</taxon>
        <taxon>Echinococcus</taxon>
        <taxon>Echinococcus granulosus group</taxon>
    </lineage>
</organism>
<reference evidence="1 2" key="1">
    <citation type="journal article" date="2013" name="Nature">
        <title>The genomes of four tapeworm species reveal adaptations to parasitism.</title>
        <authorList>
            <person name="Tsai I.J."/>
            <person name="Zarowiecki M."/>
            <person name="Holroyd N."/>
            <person name="Garciarrubio A."/>
            <person name="Sanchez-Flores A."/>
            <person name="Brooks K.L."/>
            <person name="Tracey A."/>
            <person name="Bobes R.J."/>
            <person name="Fragoso G."/>
            <person name="Sciutto E."/>
            <person name="Aslett M."/>
            <person name="Beasley H."/>
            <person name="Bennett H.M."/>
            <person name="Cai J."/>
            <person name="Camicia F."/>
            <person name="Clark R."/>
            <person name="Cucher M."/>
            <person name="De Silva N."/>
            <person name="Day T.A."/>
            <person name="Deplazes P."/>
            <person name="Estrada K."/>
            <person name="Fernandez C."/>
            <person name="Holland P.W."/>
            <person name="Hou J."/>
            <person name="Hu S."/>
            <person name="Huckvale T."/>
            <person name="Hung S.S."/>
            <person name="Kamenetzky L."/>
            <person name="Keane J.A."/>
            <person name="Kiss F."/>
            <person name="Koziol U."/>
            <person name="Lambert O."/>
            <person name="Liu K."/>
            <person name="Luo X."/>
            <person name="Luo Y."/>
            <person name="Macchiaroli N."/>
            <person name="Nichol S."/>
            <person name="Paps J."/>
            <person name="Parkinson J."/>
            <person name="Pouchkina-Stantcheva N."/>
            <person name="Riddiford N."/>
            <person name="Rosenzvit M."/>
            <person name="Salinas G."/>
            <person name="Wasmuth J.D."/>
            <person name="Zamanian M."/>
            <person name="Zheng Y."/>
            <person name="Cai X."/>
            <person name="Soberon X."/>
            <person name="Olson P.D."/>
            <person name="Laclette J.P."/>
            <person name="Brehm K."/>
            <person name="Berriman M."/>
            <person name="Garciarrubio A."/>
            <person name="Bobes R.J."/>
            <person name="Fragoso G."/>
            <person name="Sanchez-Flores A."/>
            <person name="Estrada K."/>
            <person name="Cevallos M.A."/>
            <person name="Morett E."/>
            <person name="Gonzalez V."/>
            <person name="Portillo T."/>
            <person name="Ochoa-Leyva A."/>
            <person name="Jose M.V."/>
            <person name="Sciutto E."/>
            <person name="Landa A."/>
            <person name="Jimenez L."/>
            <person name="Valdes V."/>
            <person name="Carrero J.C."/>
            <person name="Larralde C."/>
            <person name="Morales-Montor J."/>
            <person name="Limon-Lason J."/>
            <person name="Soberon X."/>
            <person name="Laclette J.P."/>
        </authorList>
    </citation>
    <scope>NUCLEOTIDE SEQUENCE [LARGE SCALE GENOMIC DNA]</scope>
</reference>
<name>A0A068WMM1_ECHGR</name>
<dbReference type="AlphaFoldDB" id="A0A068WMM1"/>
<reference evidence="3" key="3">
    <citation type="submission" date="2020-10" db="UniProtKB">
        <authorList>
            <consortium name="WormBaseParasite"/>
        </authorList>
    </citation>
    <scope>IDENTIFICATION</scope>
</reference>
<proteinExistence type="predicted"/>
<sequence>MTNASKDRQKCVVILEMRMGIKCVLAKSSPTALLQWHCGRQKSTNCRLESVEFQGWHEGNMDCEERLVVLKAPFPISISFALVSSDHPHIIQQKPLVTNEVQCGESRGATFGGTPEEVEGYTNAIRQPKRKRKRLSHCREDRVLSCQ</sequence>
<protein>
    <submittedName>
        <fullName evidence="3">CACTA en-spm transposon protein</fullName>
    </submittedName>
</protein>